<accession>A0A098M3E6</accession>
<gene>
    <name evidence="1" type="ORF">PWYN_20425</name>
</gene>
<protein>
    <submittedName>
        <fullName evidence="1">Uncharacterized protein</fullName>
    </submittedName>
</protein>
<dbReference type="EMBL" id="JQCR01000003">
    <property type="protein sequence ID" value="KGE17029.1"/>
    <property type="molecule type" value="Genomic_DNA"/>
</dbReference>
<dbReference type="RefSeq" id="WP_036655463.1">
    <property type="nucleotide sequence ID" value="NZ_JQCR01000003.1"/>
</dbReference>
<dbReference type="AlphaFoldDB" id="A0A098M3E6"/>
<proteinExistence type="predicted"/>
<evidence type="ECO:0000313" key="2">
    <source>
        <dbReference type="Proteomes" id="UP000029734"/>
    </source>
</evidence>
<evidence type="ECO:0000313" key="1">
    <source>
        <dbReference type="EMBL" id="KGE17029.1"/>
    </source>
</evidence>
<dbReference type="STRING" id="268407.PWYN_20425"/>
<dbReference type="Proteomes" id="UP000029734">
    <property type="component" value="Unassembled WGS sequence"/>
</dbReference>
<keyword evidence="2" id="KW-1185">Reference proteome</keyword>
<reference evidence="1 2" key="1">
    <citation type="submission" date="2014-08" db="EMBL/GenBank/DDBJ databases">
        <authorList>
            <person name="den Bakker H.C."/>
        </authorList>
    </citation>
    <scope>NUCLEOTIDE SEQUENCE [LARGE SCALE GENOMIC DNA]</scope>
    <source>
        <strain evidence="1 2">DSM 18334</strain>
    </source>
</reference>
<dbReference type="eggNOG" id="ENOG503069E">
    <property type="taxonomic scope" value="Bacteria"/>
</dbReference>
<organism evidence="1 2">
    <name type="scientific">Paenibacillus wynnii</name>
    <dbReference type="NCBI Taxonomy" id="268407"/>
    <lineage>
        <taxon>Bacteria</taxon>
        <taxon>Bacillati</taxon>
        <taxon>Bacillota</taxon>
        <taxon>Bacilli</taxon>
        <taxon>Bacillales</taxon>
        <taxon>Paenibacillaceae</taxon>
        <taxon>Paenibacillus</taxon>
    </lineage>
</organism>
<sequence length="107" mass="12072">MDELLRNDGLISIMLVLLYAIKKIYDNIYLQRAGLYEDDNVYKAAEEFAQGVPSNDVRGILSNCFDIDDKGMEKILSLALPHRTQKDGGYHAFIKAVNKVLGEDVYS</sequence>
<dbReference type="OrthoDB" id="2082458at2"/>
<comment type="caution">
    <text evidence="1">The sequence shown here is derived from an EMBL/GenBank/DDBJ whole genome shotgun (WGS) entry which is preliminary data.</text>
</comment>
<name>A0A098M3E6_9BACL</name>
<reference evidence="1 2" key="2">
    <citation type="submission" date="2014-10" db="EMBL/GenBank/DDBJ databases">
        <title>Comparative genomics of the Paenibacillus odorifer group.</title>
        <authorList>
            <person name="Tsai Y.-C."/>
            <person name="Martin N."/>
            <person name="Korlach J."/>
            <person name="Wiedmann M."/>
        </authorList>
    </citation>
    <scope>NUCLEOTIDE SEQUENCE [LARGE SCALE GENOMIC DNA]</scope>
    <source>
        <strain evidence="1 2">DSM 18334</strain>
    </source>
</reference>